<protein>
    <submittedName>
        <fullName evidence="1">Uncharacterized protein</fullName>
    </submittedName>
</protein>
<dbReference type="Proteomes" id="UP000716906">
    <property type="component" value="Unassembled WGS sequence"/>
</dbReference>
<sequence>MELKYVIAGAGATGESIGAFLTADGRDVAAACGVEMPVYHRVTEKLKAGGLK</sequence>
<reference evidence="1 2" key="1">
    <citation type="journal article" date="2021" name="Sci. Rep.">
        <title>The distribution of antibiotic resistance genes in chicken gut microbiota commensals.</title>
        <authorList>
            <person name="Juricova H."/>
            <person name="Matiasovicova J."/>
            <person name="Kubasova T."/>
            <person name="Cejkova D."/>
            <person name="Rychlik I."/>
        </authorList>
    </citation>
    <scope>NUCLEOTIDE SEQUENCE [LARGE SCALE GENOMIC DNA]</scope>
    <source>
        <strain evidence="1 2">An773</strain>
    </source>
</reference>
<keyword evidence="2" id="KW-1185">Reference proteome</keyword>
<evidence type="ECO:0000313" key="2">
    <source>
        <dbReference type="Proteomes" id="UP000716906"/>
    </source>
</evidence>
<comment type="caution">
    <text evidence="1">The sequence shown here is derived from an EMBL/GenBank/DDBJ whole genome shotgun (WGS) entry which is preliminary data.</text>
</comment>
<organism evidence="1 2">
    <name type="scientific">Faecalicatena fissicatena</name>
    <dbReference type="NCBI Taxonomy" id="290055"/>
    <lineage>
        <taxon>Bacteria</taxon>
        <taxon>Bacillati</taxon>
        <taxon>Bacillota</taxon>
        <taxon>Clostridia</taxon>
        <taxon>Lachnospirales</taxon>
        <taxon>Lachnospiraceae</taxon>
        <taxon>Faecalicatena</taxon>
    </lineage>
</organism>
<evidence type="ECO:0000313" key="1">
    <source>
        <dbReference type="EMBL" id="MBM6738764.1"/>
    </source>
</evidence>
<gene>
    <name evidence="1" type="ORF">H7U36_11765</name>
</gene>
<dbReference type="RefSeq" id="WP_156111845.1">
    <property type="nucleotide sequence ID" value="NZ_JACLYY010000012.1"/>
</dbReference>
<dbReference type="EMBL" id="JACLYY010000012">
    <property type="protein sequence ID" value="MBM6738764.1"/>
    <property type="molecule type" value="Genomic_DNA"/>
</dbReference>
<name>A0ABS2EAT2_9FIRM</name>
<proteinExistence type="predicted"/>
<accession>A0ABS2EAT2</accession>